<comment type="caution">
    <text evidence="3">The sequence shown here is derived from an EMBL/GenBank/DDBJ whole genome shotgun (WGS) entry which is preliminary data.</text>
</comment>
<keyword evidence="1" id="KW-1133">Transmembrane helix</keyword>
<name>A0A016SHR9_9BILA</name>
<feature type="domain" description="DUF7087" evidence="2">
    <location>
        <begin position="49"/>
        <end position="178"/>
    </location>
</feature>
<evidence type="ECO:0000313" key="3">
    <source>
        <dbReference type="EMBL" id="EYB90248.1"/>
    </source>
</evidence>
<sequence>MSEQVEMNLHQLMLLFFRYHHALLSWLHPKRGDVHFILTSLPEKMAALSYGHVLGQSRAVQLGCLVLKIFLLYANIDYLGTMTFIFTTALCIYNLYVVGRRWANNIDGRFDFRQMLKETNTQLKLSYASEVFSPTIVGFLVFLMVRMPGGGSNFMWTMACCVQIAASLLLLALEFHETMIKGK</sequence>
<dbReference type="PANTHER" id="PTHR36940:SF1">
    <property type="entry name" value="DUF3278 DOMAIN-CONTAINING PROTEIN"/>
    <property type="match status" value="1"/>
</dbReference>
<reference evidence="4" key="1">
    <citation type="journal article" date="2015" name="Nat. Genet.">
        <title>The genome and transcriptome of the zoonotic hookworm Ancylostoma ceylanicum identify infection-specific gene families.</title>
        <authorList>
            <person name="Schwarz E.M."/>
            <person name="Hu Y."/>
            <person name="Antoshechkin I."/>
            <person name="Miller M.M."/>
            <person name="Sternberg P.W."/>
            <person name="Aroian R.V."/>
        </authorList>
    </citation>
    <scope>NUCLEOTIDE SEQUENCE</scope>
    <source>
        <strain evidence="4">HY135</strain>
    </source>
</reference>
<accession>A0A016SHR9</accession>
<evidence type="ECO:0000256" key="1">
    <source>
        <dbReference type="SAM" id="Phobius"/>
    </source>
</evidence>
<dbReference type="InterPro" id="IPR055514">
    <property type="entry name" value="DUF7087"/>
</dbReference>
<evidence type="ECO:0000259" key="2">
    <source>
        <dbReference type="Pfam" id="PF23346"/>
    </source>
</evidence>
<proteinExistence type="predicted"/>
<feature type="transmembrane region" description="Helical" evidence="1">
    <location>
        <begin position="153"/>
        <end position="173"/>
    </location>
</feature>
<feature type="transmembrane region" description="Helical" evidence="1">
    <location>
        <begin position="82"/>
        <end position="103"/>
    </location>
</feature>
<keyword evidence="1" id="KW-0812">Transmembrane</keyword>
<keyword evidence="4" id="KW-1185">Reference proteome</keyword>
<dbReference type="EMBL" id="JARK01001558">
    <property type="protein sequence ID" value="EYB90248.1"/>
    <property type="molecule type" value="Genomic_DNA"/>
</dbReference>
<feature type="transmembrane region" description="Helical" evidence="1">
    <location>
        <begin position="124"/>
        <end position="147"/>
    </location>
</feature>
<protein>
    <recommendedName>
        <fullName evidence="2">DUF7087 domain-containing protein</fullName>
    </recommendedName>
</protein>
<keyword evidence="1" id="KW-0472">Membrane</keyword>
<dbReference type="PANTHER" id="PTHR36940">
    <property type="entry name" value="PROTEIN CBG20338"/>
    <property type="match status" value="1"/>
</dbReference>
<gene>
    <name evidence="3" type="primary">Acey_s0222.g2627</name>
    <name evidence="3" type="ORF">Y032_0222g2627</name>
</gene>
<dbReference type="AlphaFoldDB" id="A0A016SHR9"/>
<organism evidence="3 4">
    <name type="scientific">Ancylostoma ceylanicum</name>
    <dbReference type="NCBI Taxonomy" id="53326"/>
    <lineage>
        <taxon>Eukaryota</taxon>
        <taxon>Metazoa</taxon>
        <taxon>Ecdysozoa</taxon>
        <taxon>Nematoda</taxon>
        <taxon>Chromadorea</taxon>
        <taxon>Rhabditida</taxon>
        <taxon>Rhabditina</taxon>
        <taxon>Rhabditomorpha</taxon>
        <taxon>Strongyloidea</taxon>
        <taxon>Ancylostomatidae</taxon>
        <taxon>Ancylostomatinae</taxon>
        <taxon>Ancylostoma</taxon>
    </lineage>
</organism>
<dbReference type="OrthoDB" id="5795694at2759"/>
<dbReference type="Pfam" id="PF23346">
    <property type="entry name" value="DUF7087"/>
    <property type="match status" value="1"/>
</dbReference>
<evidence type="ECO:0000313" key="4">
    <source>
        <dbReference type="Proteomes" id="UP000024635"/>
    </source>
</evidence>
<dbReference type="Proteomes" id="UP000024635">
    <property type="component" value="Unassembled WGS sequence"/>
</dbReference>